<feature type="domain" description="FAD-binding" evidence="5">
    <location>
        <begin position="2"/>
        <end position="355"/>
    </location>
</feature>
<evidence type="ECO:0000256" key="2">
    <source>
        <dbReference type="ARBA" id="ARBA00022630"/>
    </source>
</evidence>
<dbReference type="PRINTS" id="PR00420">
    <property type="entry name" value="RNGMNOXGNASE"/>
</dbReference>
<dbReference type="GO" id="GO:0071949">
    <property type="term" value="F:FAD binding"/>
    <property type="evidence" value="ECO:0007669"/>
    <property type="project" value="InterPro"/>
</dbReference>
<dbReference type="InterPro" id="IPR050641">
    <property type="entry name" value="RIFMO-like"/>
</dbReference>
<dbReference type="Gene3D" id="3.40.30.120">
    <property type="match status" value="1"/>
</dbReference>
<dbReference type="PANTHER" id="PTHR43004">
    <property type="entry name" value="TRK SYSTEM POTASSIUM UPTAKE PROTEIN"/>
    <property type="match status" value="1"/>
</dbReference>
<evidence type="ECO:0000313" key="6">
    <source>
        <dbReference type="EMBL" id="OXM67655.1"/>
    </source>
</evidence>
<dbReference type="Proteomes" id="UP000215199">
    <property type="component" value="Unassembled WGS sequence"/>
</dbReference>
<comment type="caution">
    <text evidence="6">The sequence shown here is derived from an EMBL/GenBank/DDBJ whole genome shotgun (WGS) entry which is preliminary data.</text>
</comment>
<feature type="region of interest" description="Disordered" evidence="4">
    <location>
        <begin position="504"/>
        <end position="524"/>
    </location>
</feature>
<keyword evidence="7" id="KW-1185">Reference proteome</keyword>
<dbReference type="OrthoDB" id="3607468at2"/>
<organism evidence="6 7">
    <name type="scientific">Amycolatopsis vastitatis</name>
    <dbReference type="NCBI Taxonomy" id="1905142"/>
    <lineage>
        <taxon>Bacteria</taxon>
        <taxon>Bacillati</taxon>
        <taxon>Actinomycetota</taxon>
        <taxon>Actinomycetes</taxon>
        <taxon>Pseudonocardiales</taxon>
        <taxon>Pseudonocardiaceae</taxon>
        <taxon>Amycolatopsis</taxon>
    </lineage>
</organism>
<dbReference type="AlphaFoldDB" id="A0A229T8S2"/>
<protein>
    <submittedName>
        <fullName evidence="6">FAD-dependent oxidoreductase</fullName>
    </submittedName>
</protein>
<dbReference type="PANTHER" id="PTHR43004:SF19">
    <property type="entry name" value="BINDING MONOOXYGENASE, PUTATIVE (JCVI)-RELATED"/>
    <property type="match status" value="1"/>
</dbReference>
<name>A0A229T8S2_9PSEU</name>
<dbReference type="Pfam" id="PF01494">
    <property type="entry name" value="FAD_binding_3"/>
    <property type="match status" value="1"/>
</dbReference>
<dbReference type="GO" id="GO:0016709">
    <property type="term" value="F:oxidoreductase activity, acting on paired donors, with incorporation or reduction of molecular oxygen, NAD(P)H as one donor, and incorporation of one atom of oxygen"/>
    <property type="evidence" value="ECO:0007669"/>
    <property type="project" value="UniProtKB-ARBA"/>
</dbReference>
<dbReference type="InterPro" id="IPR036188">
    <property type="entry name" value="FAD/NAD-bd_sf"/>
</dbReference>
<evidence type="ECO:0000259" key="5">
    <source>
        <dbReference type="Pfam" id="PF01494"/>
    </source>
</evidence>
<dbReference type="RefSeq" id="WP_093948058.1">
    <property type="nucleotide sequence ID" value="NZ_NMUL01000012.1"/>
</dbReference>
<evidence type="ECO:0000256" key="4">
    <source>
        <dbReference type="SAM" id="MobiDB-lite"/>
    </source>
</evidence>
<dbReference type="Pfam" id="PF21274">
    <property type="entry name" value="Rng_hyd_C"/>
    <property type="match status" value="1"/>
</dbReference>
<evidence type="ECO:0000256" key="1">
    <source>
        <dbReference type="ARBA" id="ARBA00001974"/>
    </source>
</evidence>
<keyword evidence="2" id="KW-0285">Flavoprotein</keyword>
<sequence>MDYDVVVAGAGPVGLLLACELRLGGTRVLVLERETDTPPARYGSMGARAINAPSVHALHLRGLLPAVEAAALMWLGALPEIADGERPDLYAGHFAGIDIRVDRLKPPGAGDEFLGAGVISQADLEAIFAARASALGAEVRRGAALTGFDAGDGGVTVHTGHDSFRTAWLVGADGGRSTVRRLAGFGFPGVDPVFTGRQAVVDLADPEKLTAGGWQHGENGSYTLGGWADGDGPPRVHTVEYEGPPADRDAPVTAEEMQAGLRRVSGTDVTVTHVHVGTRYADTTRQATTYRRGRVLLCGDAAHVHSPAGGQGLNLGIGDAVNLGWKLALVARGAVPDSLLGTYEAERHPIGAWVQKWSMAQTALSTARGPRADALRDVMADLLDTPDGATHVVSMISGQWQHYDLPGDHPLIGRRVPDLPLTDGTTLARHFRDGRAVLLDSGTGAAAVAEAWGDRVTTVTARAAALPDAALIRPDGHIAWLAAEAGWDGLRTALTTWLGPPAHVRPGVKSPGSAVTSSAAADCR</sequence>
<evidence type="ECO:0000256" key="3">
    <source>
        <dbReference type="ARBA" id="ARBA00022827"/>
    </source>
</evidence>
<reference evidence="7" key="1">
    <citation type="submission" date="2017-07" db="EMBL/GenBank/DDBJ databases">
        <title>Comparative genome mining reveals phylogenetic distribution patterns of secondary metabolites in Amycolatopsis.</title>
        <authorList>
            <person name="Adamek M."/>
            <person name="Alanjary M."/>
            <person name="Sales-Ortells H."/>
            <person name="Goodfellow M."/>
            <person name="Bull A.T."/>
            <person name="Kalinowski J."/>
            <person name="Ziemert N."/>
        </authorList>
    </citation>
    <scope>NUCLEOTIDE SEQUENCE [LARGE SCALE GENOMIC DNA]</scope>
    <source>
        <strain evidence="7">H5</strain>
    </source>
</reference>
<accession>A0A229T8S2</accession>
<gene>
    <name evidence="6" type="ORF">CF165_14675</name>
</gene>
<evidence type="ECO:0000313" key="7">
    <source>
        <dbReference type="Proteomes" id="UP000215199"/>
    </source>
</evidence>
<dbReference type="EMBL" id="NMUL01000012">
    <property type="protein sequence ID" value="OXM67655.1"/>
    <property type="molecule type" value="Genomic_DNA"/>
</dbReference>
<dbReference type="InterPro" id="IPR002938">
    <property type="entry name" value="FAD-bd"/>
</dbReference>
<keyword evidence="3" id="KW-0274">FAD</keyword>
<dbReference type="Gene3D" id="3.50.50.60">
    <property type="entry name" value="FAD/NAD(P)-binding domain"/>
    <property type="match status" value="2"/>
</dbReference>
<proteinExistence type="predicted"/>
<feature type="compositionally biased region" description="Polar residues" evidence="4">
    <location>
        <begin position="513"/>
        <end position="524"/>
    </location>
</feature>
<dbReference type="SUPFAM" id="SSF51905">
    <property type="entry name" value="FAD/NAD(P)-binding domain"/>
    <property type="match status" value="1"/>
</dbReference>
<comment type="cofactor">
    <cofactor evidence="1">
        <name>FAD</name>
        <dbReference type="ChEBI" id="CHEBI:57692"/>
    </cofactor>
</comment>